<reference evidence="1 2" key="1">
    <citation type="submission" date="2018-07" db="EMBL/GenBank/DDBJ databases">
        <title>Genome assembly of strain KB82.</title>
        <authorList>
            <person name="Kukolya J."/>
            <person name="Horvath B."/>
            <person name="Nagy I."/>
            <person name="Toth A."/>
        </authorList>
    </citation>
    <scope>NUCLEOTIDE SEQUENCE [LARGE SCALE GENOMIC DNA]</scope>
    <source>
        <strain evidence="1 2">Kb82</strain>
    </source>
</reference>
<protein>
    <submittedName>
        <fullName evidence="1">Uncharacterized protein</fullName>
    </submittedName>
</protein>
<dbReference type="Proteomes" id="UP000640614">
    <property type="component" value="Unassembled WGS sequence"/>
</dbReference>
<comment type="caution">
    <text evidence="1">The sequence shown here is derived from an EMBL/GenBank/DDBJ whole genome shotgun (WGS) entry which is preliminary data.</text>
</comment>
<evidence type="ECO:0000313" key="2">
    <source>
        <dbReference type="Proteomes" id="UP000640614"/>
    </source>
</evidence>
<name>A0ABR9TP28_9FLAO</name>
<dbReference type="RefSeq" id="WP_194139576.1">
    <property type="nucleotide sequence ID" value="NZ_PRDM01000003.1"/>
</dbReference>
<accession>A0ABR9TP28</accession>
<sequence length="60" mass="6663">MSTSLFPCGIILSGNNALQSGSDIIYKVMPAVLTDESYLQQKAYDMSFDLLGKIQVYRIN</sequence>
<gene>
    <name evidence="1" type="ORF">C4F50_15830</name>
</gene>
<keyword evidence="2" id="KW-1185">Reference proteome</keyword>
<organism evidence="1 2">
    <name type="scientific">Flavobacterium hungaricum</name>
    <dbReference type="NCBI Taxonomy" id="2082725"/>
    <lineage>
        <taxon>Bacteria</taxon>
        <taxon>Pseudomonadati</taxon>
        <taxon>Bacteroidota</taxon>
        <taxon>Flavobacteriia</taxon>
        <taxon>Flavobacteriales</taxon>
        <taxon>Flavobacteriaceae</taxon>
        <taxon>Flavobacterium</taxon>
    </lineage>
</organism>
<evidence type="ECO:0000313" key="1">
    <source>
        <dbReference type="EMBL" id="MBE8726397.1"/>
    </source>
</evidence>
<proteinExistence type="predicted"/>
<dbReference type="EMBL" id="PRDM01000003">
    <property type="protein sequence ID" value="MBE8726397.1"/>
    <property type="molecule type" value="Genomic_DNA"/>
</dbReference>